<evidence type="ECO:0008006" key="9">
    <source>
        <dbReference type="Google" id="ProtNLM"/>
    </source>
</evidence>
<feature type="coiled-coil region" evidence="5">
    <location>
        <begin position="98"/>
        <end position="132"/>
    </location>
</feature>
<evidence type="ECO:0000313" key="8">
    <source>
        <dbReference type="Proteomes" id="UP000075886"/>
    </source>
</evidence>
<dbReference type="PANTHER" id="PTHR20544">
    <property type="entry name" value="CENTROSOMAL PROTEIN CEP135"/>
    <property type="match status" value="1"/>
</dbReference>
<dbReference type="InterPro" id="IPR051877">
    <property type="entry name" value="Centriole_BasalBody_StrucProt"/>
</dbReference>
<dbReference type="SUPFAM" id="SSF57997">
    <property type="entry name" value="Tropomyosin"/>
    <property type="match status" value="1"/>
</dbReference>
<sequence>MEIEARHSDLRNRLDGLGFGQPLPLSAIGIVSAILDDLIQTSEKLKSANQQIELLHQEKAAWELGVEPFKCDNSRLLAECNELHLELIRQQDKHILANTELRSRIRSLQSEKRQLEEKHIQADSKLRELQAAGISENVKSRKDIMNKQRKPFVSTVRAGAFYQPPKCCDHGMHQPGTDVTGTSRCPCLQKQADVLNEMDRLRVEINQKQEVIDAMQNRVNSRDREIQRLTSLFAGGRPAAALAKDCCYRDINRLGNDVAALQLDKLSLQQKLNEAQEMHERTSKNLTRLSEKNKLLEQELHEIEQVALKVESAANADILERDRKCSDLEVRLQRSQLRIQELESMVEFGSDKKPRHHSDSSTSSCYGQSVEVLQAALKQAMQEKLNLYKQLNELKDREHAHLGNIETINKEYSKLKQKYSQLEQKQQQRKTASEIDSTEMQRKVECLQKYCSDLETRLQRLTEGRDLHAECNSQRRTTASSHSCGRLKTGDSFGSGQSSLSVKAAIHRIERERDVAKSEVRQLEQERDALREKLKQTQRTQQEELAKHESLLAGYSQQIAHLEADNRDLQGGKSGVQIKMKMLKEENRSLQSRVKELEENYSKLKLSHSQLKMVLSQTERALLQHQDRVMCAETKLATAECKLNQVGNTVDDAETEIGTLKGEISVLKASNASLVREKNKLLVELDQKTELLCAAEAELKSSKSKQKELQRVVDQMQQTLDNVSSDNIHKESTLRSVSTETDTLKKQMATLKRKNDNVLTENGRLSNELTDALAELTQTKRQLRDSQQEVERMKTQLREYVQEMQRAEELLSEKEREREQMLERYKSLSEGVNILETSNHTLEAETSEARKLLQDAEDRISSLEQLVNEREQNIRECERQLNELSAQLAATESELESVREEKHALAIDLEATKELCHKLDLQKDKLNAELEEHSNIREQLAREKGTLQRELTLTRNGDRVAVDGLQELLAASRAEVEQLRIAMAKLRQESEKLSVELESLRSRLAEEQERSRRSEALASEYGVQVQELKRRIVDERFARTQSRTTDTTPSGEGDTYNNDDTRYPTM</sequence>
<proteinExistence type="inferred from homology"/>
<dbReference type="EMBL" id="AXCN02001144">
    <property type="status" value="NOT_ANNOTATED_CDS"/>
    <property type="molecule type" value="Genomic_DNA"/>
</dbReference>
<dbReference type="STRING" id="69004.A0A499FV14"/>
<feature type="coiled-coil region" evidence="5">
    <location>
        <begin position="370"/>
        <end position="432"/>
    </location>
</feature>
<dbReference type="Proteomes" id="UP000075886">
    <property type="component" value="Unassembled WGS sequence"/>
</dbReference>
<feature type="region of interest" description="Disordered" evidence="6">
    <location>
        <begin position="1039"/>
        <end position="1066"/>
    </location>
</feature>
<evidence type="ECO:0000256" key="1">
    <source>
        <dbReference type="ARBA" id="ARBA00004114"/>
    </source>
</evidence>
<feature type="coiled-coil region" evidence="5">
    <location>
        <begin position="699"/>
        <end position="1017"/>
    </location>
</feature>
<comment type="subcellular location">
    <subcellularLocation>
        <location evidence="1">Cytoplasm</location>
        <location evidence="1">Cytoskeleton</location>
        <location evidence="1">Microtubule organizing center</location>
        <location evidence="1">Centrosome</location>
        <location evidence="1">Centriole</location>
    </subcellularLocation>
</comment>
<evidence type="ECO:0000256" key="4">
    <source>
        <dbReference type="ARBA" id="ARBA00038123"/>
    </source>
</evidence>
<feature type="coiled-coil region" evidence="5">
    <location>
        <begin position="191"/>
        <end position="218"/>
    </location>
</feature>
<keyword evidence="2" id="KW-0963">Cytoplasm</keyword>
<organism evidence="7 8">
    <name type="scientific">Anopheles farauti</name>
    <dbReference type="NCBI Taxonomy" id="69004"/>
    <lineage>
        <taxon>Eukaryota</taxon>
        <taxon>Metazoa</taxon>
        <taxon>Ecdysozoa</taxon>
        <taxon>Arthropoda</taxon>
        <taxon>Hexapoda</taxon>
        <taxon>Insecta</taxon>
        <taxon>Pterygota</taxon>
        <taxon>Neoptera</taxon>
        <taxon>Endopterygota</taxon>
        <taxon>Diptera</taxon>
        <taxon>Nematocera</taxon>
        <taxon>Culicoidea</taxon>
        <taxon>Culicidae</taxon>
        <taxon>Anophelinae</taxon>
        <taxon>Anopheles</taxon>
    </lineage>
</organism>
<feature type="coiled-coil region" evidence="5">
    <location>
        <begin position="506"/>
        <end position="656"/>
    </location>
</feature>
<evidence type="ECO:0000256" key="3">
    <source>
        <dbReference type="ARBA" id="ARBA00023212"/>
    </source>
</evidence>
<protein>
    <recommendedName>
        <fullName evidence="9">Centrosomal protein of 135 kDa</fullName>
    </recommendedName>
</protein>
<evidence type="ECO:0000313" key="7">
    <source>
        <dbReference type="EnsemblMetazoa" id="AFAF021858-PA"/>
    </source>
</evidence>
<keyword evidence="5" id="KW-0175">Coiled coil</keyword>
<evidence type="ECO:0000256" key="6">
    <source>
        <dbReference type="SAM" id="MobiDB-lite"/>
    </source>
</evidence>
<reference evidence="7" key="2">
    <citation type="submission" date="2020-05" db="UniProtKB">
        <authorList>
            <consortium name="EnsemblMetazoa"/>
        </authorList>
    </citation>
    <scope>IDENTIFICATION</scope>
    <source>
        <strain evidence="7">FAR1</strain>
    </source>
</reference>
<keyword evidence="8" id="KW-1185">Reference proteome</keyword>
<dbReference type="EnsemblMetazoa" id="AFAF021858-RA">
    <property type="protein sequence ID" value="AFAF021858-PA"/>
    <property type="gene ID" value="AFAF021858"/>
</dbReference>
<dbReference type="VEuPathDB" id="VectorBase:AFAF021858"/>
<feature type="compositionally biased region" description="Polar residues" evidence="6">
    <location>
        <begin position="1039"/>
        <end position="1058"/>
    </location>
</feature>
<feature type="coiled-coil region" evidence="5">
    <location>
        <begin position="251"/>
        <end position="345"/>
    </location>
</feature>
<dbReference type="GO" id="GO:0005814">
    <property type="term" value="C:centriole"/>
    <property type="evidence" value="ECO:0007669"/>
    <property type="project" value="UniProtKB-SubCell"/>
</dbReference>
<name>A0A499FV14_9DIPT</name>
<dbReference type="Gene3D" id="1.20.5.340">
    <property type="match status" value="1"/>
</dbReference>
<dbReference type="AlphaFoldDB" id="A0A499FV14"/>
<reference evidence="8" key="1">
    <citation type="submission" date="2014-01" db="EMBL/GenBank/DDBJ databases">
        <title>The Genome Sequence of Anopheles farauti FAR1 (V2).</title>
        <authorList>
            <consortium name="The Broad Institute Genomics Platform"/>
            <person name="Neafsey D.E."/>
            <person name="Besansky N."/>
            <person name="Howell P."/>
            <person name="Walton C."/>
            <person name="Young S.K."/>
            <person name="Zeng Q."/>
            <person name="Gargeya S."/>
            <person name="Fitzgerald M."/>
            <person name="Haas B."/>
            <person name="Abouelleil A."/>
            <person name="Allen A.W."/>
            <person name="Alvarado L."/>
            <person name="Arachchi H.M."/>
            <person name="Berlin A.M."/>
            <person name="Chapman S.B."/>
            <person name="Gainer-Dewar J."/>
            <person name="Goldberg J."/>
            <person name="Griggs A."/>
            <person name="Gujja S."/>
            <person name="Hansen M."/>
            <person name="Howarth C."/>
            <person name="Imamovic A."/>
            <person name="Ireland A."/>
            <person name="Larimer J."/>
            <person name="McCowan C."/>
            <person name="Murphy C."/>
            <person name="Pearson M."/>
            <person name="Poon T.W."/>
            <person name="Priest M."/>
            <person name="Roberts A."/>
            <person name="Saif S."/>
            <person name="Shea T."/>
            <person name="Sisk P."/>
            <person name="Sykes S."/>
            <person name="Wortman J."/>
            <person name="Nusbaum C."/>
            <person name="Birren B."/>
        </authorList>
    </citation>
    <scope>NUCLEOTIDE SEQUENCE [LARGE SCALE GENOMIC DNA]</scope>
    <source>
        <strain evidence="8">FAR1</strain>
    </source>
</reference>
<evidence type="ECO:0000256" key="5">
    <source>
        <dbReference type="SAM" id="Coils"/>
    </source>
</evidence>
<keyword evidence="3" id="KW-0206">Cytoskeleton</keyword>
<dbReference type="PANTHER" id="PTHR20544:SF0">
    <property type="entry name" value="NUCLEOPROTEIN TPR_MLP1 DOMAIN-CONTAINING PROTEIN"/>
    <property type="match status" value="1"/>
</dbReference>
<comment type="similarity">
    <text evidence="4">Belongs to the CEP135/TSGA10 family.</text>
</comment>
<accession>A0A499FV14</accession>
<evidence type="ECO:0000256" key="2">
    <source>
        <dbReference type="ARBA" id="ARBA00022490"/>
    </source>
</evidence>